<dbReference type="InterPro" id="IPR036322">
    <property type="entry name" value="WD40_repeat_dom_sf"/>
</dbReference>
<name>A0A6H0XPQ4_9PEZI</name>
<comment type="subcellular location">
    <subcellularLocation>
        <location evidence="1">Nucleus</location>
        <location evidence="1">Nucleolus</location>
    </subcellularLocation>
</comment>
<evidence type="ECO:0000313" key="9">
    <source>
        <dbReference type="Proteomes" id="UP000503462"/>
    </source>
</evidence>
<dbReference type="PRINTS" id="PR00320">
    <property type="entry name" value="GPROTEINBRPT"/>
</dbReference>
<evidence type="ECO:0000313" key="8">
    <source>
        <dbReference type="EMBL" id="QIW96665.1"/>
    </source>
</evidence>
<feature type="repeat" description="WD" evidence="6">
    <location>
        <begin position="667"/>
        <end position="713"/>
    </location>
</feature>
<protein>
    <recommendedName>
        <fullName evidence="7">U3 small nucleolar RNA-associated protein 13 C-terminal domain-containing protein</fullName>
    </recommendedName>
</protein>
<dbReference type="CDD" id="cd00200">
    <property type="entry name" value="WD40"/>
    <property type="match status" value="2"/>
</dbReference>
<dbReference type="PANTHER" id="PTHR19854">
    <property type="entry name" value="TRANSDUCIN BETA-LIKE 3"/>
    <property type="match status" value="1"/>
</dbReference>
<feature type="repeat" description="WD" evidence="6">
    <location>
        <begin position="265"/>
        <end position="299"/>
    </location>
</feature>
<dbReference type="Proteomes" id="UP000503462">
    <property type="component" value="Chromosome 2"/>
</dbReference>
<evidence type="ECO:0000256" key="4">
    <source>
        <dbReference type="ARBA" id="ARBA00023242"/>
    </source>
</evidence>
<gene>
    <name evidence="8" type="ORF">AMS68_002183</name>
</gene>
<dbReference type="OrthoDB" id="5414888at2759"/>
<dbReference type="InterPro" id="IPR001680">
    <property type="entry name" value="WD40_rpt"/>
</dbReference>
<dbReference type="GO" id="GO:0000480">
    <property type="term" value="P:endonucleolytic cleavage in 5'-ETS of tricistronic rRNA transcript (SSU-rRNA, 5.8S rRNA, LSU-rRNA)"/>
    <property type="evidence" value="ECO:0007669"/>
    <property type="project" value="TreeGrafter"/>
</dbReference>
<dbReference type="GO" id="GO:0030686">
    <property type="term" value="C:90S preribosome"/>
    <property type="evidence" value="ECO:0007669"/>
    <property type="project" value="TreeGrafter"/>
</dbReference>
<keyword evidence="3" id="KW-0677">Repeat</keyword>
<dbReference type="EMBL" id="CP051140">
    <property type="protein sequence ID" value="QIW96665.1"/>
    <property type="molecule type" value="Genomic_DNA"/>
</dbReference>
<evidence type="ECO:0000256" key="3">
    <source>
        <dbReference type="ARBA" id="ARBA00022737"/>
    </source>
</evidence>
<dbReference type="InterPro" id="IPR020472">
    <property type="entry name" value="WD40_PAC1"/>
</dbReference>
<dbReference type="GO" id="GO:0032040">
    <property type="term" value="C:small-subunit processome"/>
    <property type="evidence" value="ECO:0007669"/>
    <property type="project" value="InterPro"/>
</dbReference>
<dbReference type="AlphaFoldDB" id="A0A6H0XPQ4"/>
<feature type="repeat" description="WD" evidence="6">
    <location>
        <begin position="644"/>
        <end position="666"/>
    </location>
</feature>
<dbReference type="FunFam" id="2.130.10.10:FF:001009">
    <property type="entry name" value="Small nucleolar ribonucleoprotein complex subunit, putative"/>
    <property type="match status" value="1"/>
</dbReference>
<feature type="repeat" description="WD" evidence="6">
    <location>
        <begin position="217"/>
        <end position="258"/>
    </location>
</feature>
<dbReference type="GO" id="GO:0034511">
    <property type="term" value="F:U3 snoRNA binding"/>
    <property type="evidence" value="ECO:0007669"/>
    <property type="project" value="TreeGrafter"/>
</dbReference>
<dbReference type="InterPro" id="IPR015943">
    <property type="entry name" value="WD40/YVTN_repeat-like_dom_sf"/>
</dbReference>
<feature type="repeat" description="WD" evidence="6">
    <location>
        <begin position="405"/>
        <end position="446"/>
    </location>
</feature>
<sequence>MAYKPDHITTFDPTRVIQPIYTGGAVSLTGDGNILATTLDEDVLISTLSQGQVLARVEGDGEAITTLALSPDAQWLVTCSRSLSMRVYNLRSHGDDKQQIEATLSRTIKPHTAPVVTLAIDATSSLLATGGADGIVKVWDLRGGFTTHTFHGHSGLVSALHFFEVDPADVPVKSKKSKKVVQQETEESTTGYRLASGDEEGKIRIWDLHKRKCCAVLDSHVSVVRGLHYSAQRGILLSGSRDKTVVVWSSATWEARSTVPILEDVESVGFITDGQYFFTGGERGRLRVWTVATGTETTTDQEPGVETEAILQVLTHPELPFVLSIHADQVMKLHSLQPLLSASGAQIHPLPILRQISGTHDEVIDLAYVGRQRDILALATNLEDIRLVSLNDSKDAYFGADIGLLKGHSDIIITMAIDWSGHWLATGAKDNTARLWRLDSKNSSYECYATFTGHAESIGAVALPNSTPQADSAAFQNPLDHSPTFLLTGSTDKTVKKWDISAQGKSVRAKWTRKAHDKDINALATSYAGTNPLFASASQDRTVKIWDVEAGEAVAVLRGHKRGVWTVAFSPPQTPNLTTSQAGGASGSKGMILTGSGDKTVRIWSLTDYTCIRTFEGHANSILKVVWLPIVRDGNVHSRKGVQVASAAGDGLVKVWDAESGEVSATLDNHIDRVWALAVKPSTNDSDPITLVSGSADSTITFWTDTTESSAQEATTRATARVEQDQELQNHIRSSNYREAIVLALQLNHPKRLLEIFTKVVDGQSEPASFIGSLAVDDALRQLSDGQLWSLLQRCRDWNANARTSQVAQRILWSLLHMYPKEHLLRLRSKRKAPEPKVDTELTEAMANLTTVDKRAQKESMKDVLDALKAYTERHDQRLAKLGEERFVLTWALQTMDGYSTDVTMINGS</sequence>
<evidence type="ECO:0000259" key="7">
    <source>
        <dbReference type="Pfam" id="PF08625"/>
    </source>
</evidence>
<dbReference type="PANTHER" id="PTHR19854:SF15">
    <property type="entry name" value="TRANSDUCIN BETA-LIKE PROTEIN 3"/>
    <property type="match status" value="1"/>
</dbReference>
<keyword evidence="2 6" id="KW-0853">WD repeat</keyword>
<feature type="repeat" description="WD" evidence="6">
    <location>
        <begin position="108"/>
        <end position="149"/>
    </location>
</feature>
<reference evidence="8 9" key="1">
    <citation type="journal article" date="2016" name="Sci. Rep.">
        <title>Peltaster fructicola genome reveals evolution from an invasive phytopathogen to an ectophytic parasite.</title>
        <authorList>
            <person name="Xu C."/>
            <person name="Chen H."/>
            <person name="Gleason M.L."/>
            <person name="Xu J.R."/>
            <person name="Liu H."/>
            <person name="Zhang R."/>
            <person name="Sun G."/>
        </authorList>
    </citation>
    <scope>NUCLEOTIDE SEQUENCE [LARGE SCALE GENOMIC DNA]</scope>
    <source>
        <strain evidence="8 9">LNHT1506</strain>
    </source>
</reference>
<evidence type="ECO:0000256" key="1">
    <source>
        <dbReference type="ARBA" id="ARBA00004604"/>
    </source>
</evidence>
<dbReference type="SMART" id="SM00320">
    <property type="entry name" value="WD40"/>
    <property type="match status" value="11"/>
</dbReference>
<dbReference type="Gene3D" id="2.130.10.10">
    <property type="entry name" value="YVTN repeat-like/Quinoprotein amine dehydrogenase"/>
    <property type="match status" value="5"/>
</dbReference>
<feature type="repeat" description="WD" evidence="6">
    <location>
        <begin position="591"/>
        <end position="614"/>
    </location>
</feature>
<feature type="repeat" description="WD" evidence="6">
    <location>
        <begin position="513"/>
        <end position="556"/>
    </location>
</feature>
<organism evidence="8 9">
    <name type="scientific">Peltaster fructicola</name>
    <dbReference type="NCBI Taxonomy" id="286661"/>
    <lineage>
        <taxon>Eukaryota</taxon>
        <taxon>Fungi</taxon>
        <taxon>Dikarya</taxon>
        <taxon>Ascomycota</taxon>
        <taxon>Pezizomycotina</taxon>
        <taxon>Dothideomycetes</taxon>
        <taxon>Dothideomycetes incertae sedis</taxon>
        <taxon>Peltaster</taxon>
    </lineage>
</organism>
<dbReference type="PROSITE" id="PS00678">
    <property type="entry name" value="WD_REPEATS_1"/>
    <property type="match status" value="2"/>
</dbReference>
<dbReference type="Pfam" id="PF08625">
    <property type="entry name" value="Utp13"/>
    <property type="match status" value="1"/>
</dbReference>
<evidence type="ECO:0000256" key="6">
    <source>
        <dbReference type="PROSITE-ProRule" id="PRU00221"/>
    </source>
</evidence>
<dbReference type="InterPro" id="IPR013934">
    <property type="entry name" value="Utp13_C"/>
</dbReference>
<proteinExistence type="predicted"/>
<keyword evidence="9" id="KW-1185">Reference proteome</keyword>
<dbReference type="PROSITE" id="PS50082">
    <property type="entry name" value="WD_REPEATS_2"/>
    <property type="match status" value="8"/>
</dbReference>
<comment type="function">
    <text evidence="5">Component of the ASTRA complex involved in chromatin remodeling.</text>
</comment>
<keyword evidence="4" id="KW-0539">Nucleus</keyword>
<dbReference type="InterPro" id="IPR019775">
    <property type="entry name" value="WD40_repeat_CS"/>
</dbReference>
<feature type="domain" description="U3 small nucleolar RNA-associated protein 13 C-terminal" evidence="7">
    <location>
        <begin position="725"/>
        <end position="896"/>
    </location>
</feature>
<evidence type="ECO:0000256" key="5">
    <source>
        <dbReference type="ARBA" id="ARBA00037338"/>
    </source>
</evidence>
<dbReference type="Pfam" id="PF00400">
    <property type="entry name" value="WD40"/>
    <property type="match status" value="9"/>
</dbReference>
<accession>A0A6H0XPQ4</accession>
<dbReference type="GO" id="GO:0000472">
    <property type="term" value="P:endonucleolytic cleavage to generate mature 5'-end of SSU-rRNA from (SSU-rRNA, 5.8S rRNA, LSU-rRNA)"/>
    <property type="evidence" value="ECO:0007669"/>
    <property type="project" value="TreeGrafter"/>
</dbReference>
<evidence type="ECO:0000256" key="2">
    <source>
        <dbReference type="ARBA" id="ARBA00022574"/>
    </source>
</evidence>
<dbReference type="PROSITE" id="PS50294">
    <property type="entry name" value="WD_REPEATS_REGION"/>
    <property type="match status" value="4"/>
</dbReference>
<dbReference type="SUPFAM" id="SSF50978">
    <property type="entry name" value="WD40 repeat-like"/>
    <property type="match status" value="2"/>
</dbReference>